<feature type="domain" description="Acyl-CoA dehydrogenase/oxidase C-terminal" evidence="6">
    <location>
        <begin position="235"/>
        <end position="365"/>
    </location>
</feature>
<dbReference type="InterPro" id="IPR037069">
    <property type="entry name" value="AcylCoA_DH/ox_N_sf"/>
</dbReference>
<dbReference type="PANTHER" id="PTHR43884">
    <property type="entry name" value="ACYL-COA DEHYDROGENASE"/>
    <property type="match status" value="1"/>
</dbReference>
<reference evidence="9 10" key="1">
    <citation type="submission" date="2024-03" db="EMBL/GenBank/DDBJ databases">
        <title>Novel species of the genus Variovorax.</title>
        <authorList>
            <person name="Liu Q."/>
            <person name="Xin Y.-H."/>
        </authorList>
    </citation>
    <scope>NUCLEOTIDE SEQUENCE [LARGE SCALE GENOMIC DNA]</scope>
    <source>
        <strain evidence="9 10">KACC 18501</strain>
    </source>
</reference>
<comment type="caution">
    <text evidence="9">The sequence shown here is derived from an EMBL/GenBank/DDBJ whole genome shotgun (WGS) entry which is preliminary data.</text>
</comment>
<name>A0ABU8W362_9BURK</name>
<keyword evidence="3" id="KW-0285">Flavoprotein</keyword>
<evidence type="ECO:0000256" key="1">
    <source>
        <dbReference type="ARBA" id="ARBA00001974"/>
    </source>
</evidence>
<dbReference type="SUPFAM" id="SSF56645">
    <property type="entry name" value="Acyl-CoA dehydrogenase NM domain-like"/>
    <property type="match status" value="1"/>
</dbReference>
<keyword evidence="5" id="KW-0560">Oxidoreductase</keyword>
<keyword evidence="4" id="KW-0274">FAD</keyword>
<comment type="cofactor">
    <cofactor evidence="1">
        <name>FAD</name>
        <dbReference type="ChEBI" id="CHEBI:57692"/>
    </cofactor>
</comment>
<feature type="domain" description="Acyl-CoA oxidase/dehydrogenase middle" evidence="7">
    <location>
        <begin position="122"/>
        <end position="204"/>
    </location>
</feature>
<comment type="similarity">
    <text evidence="2">Belongs to the acyl-CoA dehydrogenase family.</text>
</comment>
<accession>A0ABU8W362</accession>
<dbReference type="SUPFAM" id="SSF47203">
    <property type="entry name" value="Acyl-CoA dehydrogenase C-terminal domain-like"/>
    <property type="match status" value="1"/>
</dbReference>
<protein>
    <submittedName>
        <fullName evidence="9">Acyl-CoA dehydrogenase</fullName>
    </submittedName>
</protein>
<organism evidence="9 10">
    <name type="scientific">Variovorax humicola</name>
    <dbReference type="NCBI Taxonomy" id="1769758"/>
    <lineage>
        <taxon>Bacteria</taxon>
        <taxon>Pseudomonadati</taxon>
        <taxon>Pseudomonadota</taxon>
        <taxon>Betaproteobacteria</taxon>
        <taxon>Burkholderiales</taxon>
        <taxon>Comamonadaceae</taxon>
        <taxon>Variovorax</taxon>
    </lineage>
</organism>
<feature type="domain" description="Acyl-CoA dehydrogenase/oxidase N-terminal" evidence="8">
    <location>
        <begin position="6"/>
        <end position="117"/>
    </location>
</feature>
<sequence length="393" mass="41790">MNLNYSDDQSMLRESVQRFLREKHSFDHFRRIEAAGKAHDVELWRSFAHFGWLSVSISEAHGGLGGGAVESAIVSEALGSALVLEPYVPSAVLAGGLVDQLGTEAQCDAFLRPLMEGTALMAFAHDERAAGHDLSRIATTAVRTDSGYRIDGAKVMVLGGVSADTFLVTAKVGSSADGSSKIGVFIVPANAKGVLLSSFRTADGGEAADVQLNGVIIDANALLGGRDDVSDAVLLALDLAAAAMCWDAVGAMDALLAATVAFTKQRVQFSKPLSSFQALQHRMAEMAMKCTEARATALLASLSLEAPTAMRVRAVSGAKAKIGRVSRHVAQESIQLHGAMGFSDELPVGWWFKRLFVFENIYGSTSEHLERYRQVVTQPALQADSLLRSPAAP</sequence>
<keyword evidence="10" id="KW-1185">Reference proteome</keyword>
<dbReference type="Gene3D" id="1.10.540.10">
    <property type="entry name" value="Acyl-CoA dehydrogenase/oxidase, N-terminal domain"/>
    <property type="match status" value="1"/>
</dbReference>
<evidence type="ECO:0000259" key="7">
    <source>
        <dbReference type="Pfam" id="PF02770"/>
    </source>
</evidence>
<evidence type="ECO:0000313" key="9">
    <source>
        <dbReference type="EMBL" id="MEJ8824502.1"/>
    </source>
</evidence>
<dbReference type="InterPro" id="IPR006091">
    <property type="entry name" value="Acyl-CoA_Oxase/DH_mid-dom"/>
</dbReference>
<dbReference type="RefSeq" id="WP_340365526.1">
    <property type="nucleotide sequence ID" value="NZ_JBBKZV010000014.1"/>
</dbReference>
<evidence type="ECO:0000259" key="8">
    <source>
        <dbReference type="Pfam" id="PF02771"/>
    </source>
</evidence>
<dbReference type="Gene3D" id="2.40.110.10">
    <property type="entry name" value="Butyryl-CoA Dehydrogenase, subunit A, domain 2"/>
    <property type="match status" value="1"/>
</dbReference>
<evidence type="ECO:0000259" key="6">
    <source>
        <dbReference type="Pfam" id="PF00441"/>
    </source>
</evidence>
<dbReference type="CDD" id="cd00567">
    <property type="entry name" value="ACAD"/>
    <property type="match status" value="1"/>
</dbReference>
<evidence type="ECO:0000256" key="2">
    <source>
        <dbReference type="ARBA" id="ARBA00009347"/>
    </source>
</evidence>
<evidence type="ECO:0000256" key="3">
    <source>
        <dbReference type="ARBA" id="ARBA00022630"/>
    </source>
</evidence>
<dbReference type="PANTHER" id="PTHR43884:SF20">
    <property type="entry name" value="ACYL-COA DEHYDROGENASE FADE28"/>
    <property type="match status" value="1"/>
</dbReference>
<dbReference type="Pfam" id="PF00441">
    <property type="entry name" value="Acyl-CoA_dh_1"/>
    <property type="match status" value="1"/>
</dbReference>
<evidence type="ECO:0000256" key="4">
    <source>
        <dbReference type="ARBA" id="ARBA00022827"/>
    </source>
</evidence>
<dbReference type="EMBL" id="JBBKZV010000014">
    <property type="protein sequence ID" value="MEJ8824502.1"/>
    <property type="molecule type" value="Genomic_DNA"/>
</dbReference>
<dbReference type="Gene3D" id="1.20.140.10">
    <property type="entry name" value="Butyryl-CoA Dehydrogenase, subunit A, domain 3"/>
    <property type="match status" value="1"/>
</dbReference>
<dbReference type="InterPro" id="IPR046373">
    <property type="entry name" value="Acyl-CoA_Oxase/DH_mid-dom_sf"/>
</dbReference>
<gene>
    <name evidence="9" type="ORF">WKW80_21090</name>
</gene>
<dbReference type="Proteomes" id="UP001363010">
    <property type="component" value="Unassembled WGS sequence"/>
</dbReference>
<proteinExistence type="inferred from homology"/>
<dbReference type="InterPro" id="IPR009100">
    <property type="entry name" value="AcylCoA_DH/oxidase_NM_dom_sf"/>
</dbReference>
<dbReference type="InterPro" id="IPR013786">
    <property type="entry name" value="AcylCoA_DH/ox_N"/>
</dbReference>
<dbReference type="Pfam" id="PF02770">
    <property type="entry name" value="Acyl-CoA_dh_M"/>
    <property type="match status" value="1"/>
</dbReference>
<dbReference type="Pfam" id="PF02771">
    <property type="entry name" value="Acyl-CoA_dh_N"/>
    <property type="match status" value="1"/>
</dbReference>
<dbReference type="InterPro" id="IPR009075">
    <property type="entry name" value="AcylCo_DH/oxidase_C"/>
</dbReference>
<evidence type="ECO:0000313" key="10">
    <source>
        <dbReference type="Proteomes" id="UP001363010"/>
    </source>
</evidence>
<dbReference type="InterPro" id="IPR036250">
    <property type="entry name" value="AcylCo_DH-like_C"/>
</dbReference>
<evidence type="ECO:0000256" key="5">
    <source>
        <dbReference type="ARBA" id="ARBA00023002"/>
    </source>
</evidence>